<sequence length="40" mass="4106">MNPVSAYLDGGSISLIVAAIASAVAGIGVYSRSILRRISR</sequence>
<protein>
    <submittedName>
        <fullName evidence="2">Uncharacterized protein</fullName>
    </submittedName>
</protein>
<evidence type="ECO:0000313" key="2">
    <source>
        <dbReference type="EMBL" id="SVB22521.1"/>
    </source>
</evidence>
<keyword evidence="1" id="KW-1133">Transmembrane helix</keyword>
<keyword evidence="1" id="KW-0812">Transmembrane</keyword>
<evidence type="ECO:0000256" key="1">
    <source>
        <dbReference type="SAM" id="Phobius"/>
    </source>
</evidence>
<accession>A0A382CA00</accession>
<dbReference type="AlphaFoldDB" id="A0A382CA00"/>
<feature type="transmembrane region" description="Helical" evidence="1">
    <location>
        <begin position="12"/>
        <end position="30"/>
    </location>
</feature>
<dbReference type="EMBL" id="UINC01033357">
    <property type="protein sequence ID" value="SVB22521.1"/>
    <property type="molecule type" value="Genomic_DNA"/>
</dbReference>
<organism evidence="2">
    <name type="scientific">marine metagenome</name>
    <dbReference type="NCBI Taxonomy" id="408172"/>
    <lineage>
        <taxon>unclassified sequences</taxon>
        <taxon>metagenomes</taxon>
        <taxon>ecological metagenomes</taxon>
    </lineage>
</organism>
<feature type="non-terminal residue" evidence="2">
    <location>
        <position position="40"/>
    </location>
</feature>
<keyword evidence="1" id="KW-0472">Membrane</keyword>
<gene>
    <name evidence="2" type="ORF">METZ01_LOCUS175375</name>
</gene>
<reference evidence="2" key="1">
    <citation type="submission" date="2018-05" db="EMBL/GenBank/DDBJ databases">
        <authorList>
            <person name="Lanie J.A."/>
            <person name="Ng W.-L."/>
            <person name="Kazmierczak K.M."/>
            <person name="Andrzejewski T.M."/>
            <person name="Davidsen T.M."/>
            <person name="Wayne K.J."/>
            <person name="Tettelin H."/>
            <person name="Glass J.I."/>
            <person name="Rusch D."/>
            <person name="Podicherti R."/>
            <person name="Tsui H.-C.T."/>
            <person name="Winkler M.E."/>
        </authorList>
    </citation>
    <scope>NUCLEOTIDE SEQUENCE</scope>
</reference>
<name>A0A382CA00_9ZZZZ</name>
<proteinExistence type="predicted"/>